<name>A0A073J8I0_9RHOB</name>
<evidence type="ECO:0000313" key="1">
    <source>
        <dbReference type="EMBL" id="KEJ98269.1"/>
    </source>
</evidence>
<gene>
    <name evidence="1" type="ORF">SUH3_04540</name>
</gene>
<protein>
    <submittedName>
        <fullName evidence="1">Uncharacterized protein</fullName>
    </submittedName>
</protein>
<proteinExistence type="predicted"/>
<dbReference type="EMBL" id="JAMD01000001">
    <property type="protein sequence ID" value="KEJ98269.1"/>
    <property type="molecule type" value="Genomic_DNA"/>
</dbReference>
<accession>A0A073J8I0</accession>
<reference evidence="1 2" key="1">
    <citation type="submission" date="2014-01" db="EMBL/GenBank/DDBJ databases">
        <title>Sulfitobacter sp. H3 (MCCC 1A00686) Genome Sequencing.</title>
        <authorList>
            <person name="Lai Q."/>
            <person name="Hong Z."/>
        </authorList>
    </citation>
    <scope>NUCLEOTIDE SEQUENCE [LARGE SCALE GENOMIC DNA]</scope>
    <source>
        <strain evidence="1 2">H3</strain>
    </source>
</reference>
<keyword evidence="2" id="KW-1185">Reference proteome</keyword>
<dbReference type="AlphaFoldDB" id="A0A073J8I0"/>
<sequence>MTHPQRPARANNTATPSVVRSIEYHTDGHRVAKLLLLNDGRTRQIIEQGCPLRLRVKIAADAVLLVNS</sequence>
<dbReference type="RefSeq" id="WP_037921860.1">
    <property type="nucleotide sequence ID" value="NZ_FQVP01000001.1"/>
</dbReference>
<organism evidence="1 2">
    <name type="scientific">Pseudosulfitobacter pseudonitzschiae</name>
    <dbReference type="NCBI Taxonomy" id="1402135"/>
    <lineage>
        <taxon>Bacteria</taxon>
        <taxon>Pseudomonadati</taxon>
        <taxon>Pseudomonadota</taxon>
        <taxon>Alphaproteobacteria</taxon>
        <taxon>Rhodobacterales</taxon>
        <taxon>Roseobacteraceae</taxon>
        <taxon>Pseudosulfitobacter</taxon>
    </lineage>
</organism>
<comment type="caution">
    <text evidence="1">The sequence shown here is derived from an EMBL/GenBank/DDBJ whole genome shotgun (WGS) entry which is preliminary data.</text>
</comment>
<evidence type="ECO:0000313" key="2">
    <source>
        <dbReference type="Proteomes" id="UP000027746"/>
    </source>
</evidence>
<dbReference type="Proteomes" id="UP000027746">
    <property type="component" value="Unassembled WGS sequence"/>
</dbReference>